<comment type="caution">
    <text evidence="8">The sequence shown here is derived from an EMBL/GenBank/DDBJ whole genome shotgun (WGS) entry which is preliminary data.</text>
</comment>
<dbReference type="CDD" id="cd16143">
    <property type="entry name" value="ARS_like"/>
    <property type="match status" value="1"/>
</dbReference>
<dbReference type="GO" id="GO:0004065">
    <property type="term" value="F:arylsulfatase activity"/>
    <property type="evidence" value="ECO:0007669"/>
    <property type="project" value="TreeGrafter"/>
</dbReference>
<dbReference type="Proteomes" id="UP000253426">
    <property type="component" value="Unassembled WGS sequence"/>
</dbReference>
<keyword evidence="9" id="KW-1185">Reference proteome</keyword>
<evidence type="ECO:0000313" key="8">
    <source>
        <dbReference type="EMBL" id="RBP48019.1"/>
    </source>
</evidence>
<comment type="similarity">
    <text evidence="1">Belongs to the sulfatase family.</text>
</comment>
<dbReference type="OrthoDB" id="9770482at2"/>
<dbReference type="PANTHER" id="PTHR42693:SF53">
    <property type="entry name" value="ENDO-4-O-SULFATASE"/>
    <property type="match status" value="1"/>
</dbReference>
<evidence type="ECO:0000256" key="5">
    <source>
        <dbReference type="SAM" id="MobiDB-lite"/>
    </source>
</evidence>
<dbReference type="InterPro" id="IPR050738">
    <property type="entry name" value="Sulfatase"/>
</dbReference>
<evidence type="ECO:0000256" key="3">
    <source>
        <dbReference type="ARBA" id="ARBA00022801"/>
    </source>
</evidence>
<keyword evidence="2" id="KW-0479">Metal-binding</keyword>
<dbReference type="InterPro" id="IPR017850">
    <property type="entry name" value="Alkaline_phosphatase_core_sf"/>
</dbReference>
<dbReference type="Pfam" id="PF00884">
    <property type="entry name" value="Sulfatase"/>
    <property type="match status" value="1"/>
</dbReference>
<dbReference type="InterPro" id="IPR000917">
    <property type="entry name" value="Sulfatase_N"/>
</dbReference>
<evidence type="ECO:0000256" key="2">
    <source>
        <dbReference type="ARBA" id="ARBA00022723"/>
    </source>
</evidence>
<sequence>MITRLFLTLLAVFCLSLQGQAATKPNVVFILCDDLGTGDVKCYNPEGKIATPHMDAIAERGMKFTDAHSSSAVCTPTRYGVMTGRYNWRSKLQSAVLGGLSPRLIEKDRMTAASFLKEQGYMTACIGKWHLGMDWVVLPGKDVSELKIESADQVNNVDYAQPIKNGPTSVGFDYYFGISASLDMVPYCFIENDRVTVVPTETMKLAMNKGGPQQTYTREGPGSPGFKGEDVLPTLTKKAVQFINESAAGEGKVGKPFFLYLPLNSPHTPILPSKEWQGKSGLNLYADFVMETDDAIGQIVNALKQQGVMENTMVIVTSDNGCSPSADYPTLLAKGHNPSAAYRGTKADIYDGGHRVPFLVQWPAVVKGGGVYDQPVCLLDFMATCADALGVKLPDNAAEDSVSFLPALKGGKEPVRDTIVHHSIQGSFSIRQGNWKLCLAPGSAGWSDPRPGKEPQDAPRIQLFDLSKDVGEKNNIEAQHPDIVAKLTKLLEKQVADGRSTPGAPQKNTVDPDIQSGTKPFTPPAGRGNNKQKTPAKKSVQTGLLWPARGAL</sequence>
<dbReference type="InterPro" id="IPR024607">
    <property type="entry name" value="Sulfatase_CS"/>
</dbReference>
<dbReference type="SUPFAM" id="SSF53649">
    <property type="entry name" value="Alkaline phosphatase-like"/>
    <property type="match status" value="1"/>
</dbReference>
<dbReference type="EMBL" id="QNRR01000001">
    <property type="protein sequence ID" value="RBP48019.1"/>
    <property type="molecule type" value="Genomic_DNA"/>
</dbReference>
<dbReference type="GO" id="GO:0046872">
    <property type="term" value="F:metal ion binding"/>
    <property type="evidence" value="ECO:0007669"/>
    <property type="project" value="UniProtKB-KW"/>
</dbReference>
<dbReference type="PROSITE" id="PS00523">
    <property type="entry name" value="SULFATASE_1"/>
    <property type="match status" value="1"/>
</dbReference>
<feature type="region of interest" description="Disordered" evidence="5">
    <location>
        <begin position="496"/>
        <end position="552"/>
    </location>
</feature>
<evidence type="ECO:0000256" key="4">
    <source>
        <dbReference type="ARBA" id="ARBA00022837"/>
    </source>
</evidence>
<feature type="chain" id="PRO_5016570249" evidence="6">
    <location>
        <begin position="22"/>
        <end position="552"/>
    </location>
</feature>
<accession>A0A366HWE0</accession>
<dbReference type="Gene3D" id="3.30.1120.10">
    <property type="match status" value="1"/>
</dbReference>
<dbReference type="RefSeq" id="WP_113956900.1">
    <property type="nucleotide sequence ID" value="NZ_QNRR01000001.1"/>
</dbReference>
<organism evidence="8 9">
    <name type="scientific">Roseimicrobium gellanilyticum</name>
    <dbReference type="NCBI Taxonomy" id="748857"/>
    <lineage>
        <taxon>Bacteria</taxon>
        <taxon>Pseudomonadati</taxon>
        <taxon>Verrucomicrobiota</taxon>
        <taxon>Verrucomicrobiia</taxon>
        <taxon>Verrucomicrobiales</taxon>
        <taxon>Verrucomicrobiaceae</taxon>
        <taxon>Roseimicrobium</taxon>
    </lineage>
</organism>
<dbReference type="AlphaFoldDB" id="A0A366HWE0"/>
<keyword evidence="4" id="KW-0106">Calcium</keyword>
<keyword evidence="3" id="KW-0378">Hydrolase</keyword>
<dbReference type="PROSITE" id="PS00149">
    <property type="entry name" value="SULFATASE_2"/>
    <property type="match status" value="1"/>
</dbReference>
<name>A0A366HWE0_9BACT</name>
<dbReference type="Gene3D" id="3.40.720.10">
    <property type="entry name" value="Alkaline Phosphatase, subunit A"/>
    <property type="match status" value="1"/>
</dbReference>
<evidence type="ECO:0000256" key="6">
    <source>
        <dbReference type="SAM" id="SignalP"/>
    </source>
</evidence>
<protein>
    <submittedName>
        <fullName evidence="8">Arylsulfatase A-like enzyme</fullName>
    </submittedName>
</protein>
<evidence type="ECO:0000313" key="9">
    <source>
        <dbReference type="Proteomes" id="UP000253426"/>
    </source>
</evidence>
<feature type="signal peptide" evidence="6">
    <location>
        <begin position="1"/>
        <end position="21"/>
    </location>
</feature>
<evidence type="ECO:0000256" key="1">
    <source>
        <dbReference type="ARBA" id="ARBA00008779"/>
    </source>
</evidence>
<keyword evidence="6" id="KW-0732">Signal</keyword>
<reference evidence="8 9" key="1">
    <citation type="submission" date="2018-06" db="EMBL/GenBank/DDBJ databases">
        <title>Genomic Encyclopedia of Type Strains, Phase IV (KMG-IV): sequencing the most valuable type-strain genomes for metagenomic binning, comparative biology and taxonomic classification.</title>
        <authorList>
            <person name="Goeker M."/>
        </authorList>
    </citation>
    <scope>NUCLEOTIDE SEQUENCE [LARGE SCALE GENOMIC DNA]</scope>
    <source>
        <strain evidence="8 9">DSM 25532</strain>
    </source>
</reference>
<dbReference type="PANTHER" id="PTHR42693">
    <property type="entry name" value="ARYLSULFATASE FAMILY MEMBER"/>
    <property type="match status" value="1"/>
</dbReference>
<feature type="domain" description="Sulfatase N-terminal" evidence="7">
    <location>
        <begin position="25"/>
        <end position="391"/>
    </location>
</feature>
<gene>
    <name evidence="8" type="ORF">DES53_101819</name>
</gene>
<evidence type="ECO:0000259" key="7">
    <source>
        <dbReference type="Pfam" id="PF00884"/>
    </source>
</evidence>
<proteinExistence type="inferred from homology"/>